<dbReference type="Gene3D" id="3.60.15.10">
    <property type="entry name" value="Ribonuclease Z/Hydroxyacylglutathione hydrolase-like"/>
    <property type="match status" value="1"/>
</dbReference>
<protein>
    <submittedName>
        <fullName evidence="3">Metallo-beta-lactamase superfamily</fullName>
    </submittedName>
</protein>
<evidence type="ECO:0000313" key="4">
    <source>
        <dbReference type="Proteomes" id="UP000265962"/>
    </source>
</evidence>
<gene>
    <name evidence="3" type="ORF">PROPJV5_2299</name>
</gene>
<sequence>MTISIESLVVGPLENNAYLLTDTTGHHVLVDAADEADRLIEWIAGRTIEAIITTHSHTDHIEALAQLAAATGASLYAGTPDVETIRARTGVEPTGVWDHDTIAVGADLLRVIGIVGHTPGSITLVVPTEPATTLITGDSLFPGGVGKTTSPADFDSLYTDVTTKLFDAFGDDTRVLPGHGAPTTLGTERPHLGEWRERGW</sequence>
<keyword evidence="4" id="KW-1185">Reference proteome</keyword>
<dbReference type="SMART" id="SM00849">
    <property type="entry name" value="Lactamase_B"/>
    <property type="match status" value="1"/>
</dbReference>
<feature type="region of interest" description="Disordered" evidence="1">
    <location>
        <begin position="179"/>
        <end position="200"/>
    </location>
</feature>
<dbReference type="PANTHER" id="PTHR46233:SF1">
    <property type="entry name" value="CONSERVED PROTEIN"/>
    <property type="match status" value="1"/>
</dbReference>
<organism evidence="3 4">
    <name type="scientific">Propionibacterium ruminifibrarum</name>
    <dbReference type="NCBI Taxonomy" id="1962131"/>
    <lineage>
        <taxon>Bacteria</taxon>
        <taxon>Bacillati</taxon>
        <taxon>Actinomycetota</taxon>
        <taxon>Actinomycetes</taxon>
        <taxon>Propionibacteriales</taxon>
        <taxon>Propionibacteriaceae</taxon>
        <taxon>Propionibacterium</taxon>
    </lineage>
</organism>
<dbReference type="PANTHER" id="PTHR46233">
    <property type="entry name" value="HYDROXYACYLGLUTATHIONE HYDROLASE GLOC"/>
    <property type="match status" value="1"/>
</dbReference>
<dbReference type="InterPro" id="IPR051453">
    <property type="entry name" value="MBL_Glyoxalase_II"/>
</dbReference>
<evidence type="ECO:0000256" key="1">
    <source>
        <dbReference type="SAM" id="MobiDB-lite"/>
    </source>
</evidence>
<dbReference type="CDD" id="cd06262">
    <property type="entry name" value="metallo-hydrolase-like_MBL-fold"/>
    <property type="match status" value="1"/>
</dbReference>
<dbReference type="RefSeq" id="WP_239018488.1">
    <property type="nucleotide sequence ID" value="NZ_OMOH01000012.1"/>
</dbReference>
<dbReference type="Proteomes" id="UP000265962">
    <property type="component" value="Unassembled WGS sequence"/>
</dbReference>
<dbReference type="AlphaFoldDB" id="A0A375I383"/>
<name>A0A375I383_9ACTN</name>
<feature type="domain" description="Metallo-beta-lactamase" evidence="2">
    <location>
        <begin position="14"/>
        <end position="179"/>
    </location>
</feature>
<dbReference type="InterPro" id="IPR001279">
    <property type="entry name" value="Metallo-B-lactamas"/>
</dbReference>
<proteinExistence type="predicted"/>
<dbReference type="Pfam" id="PF00753">
    <property type="entry name" value="Lactamase_B"/>
    <property type="match status" value="1"/>
</dbReference>
<feature type="compositionally biased region" description="Basic and acidic residues" evidence="1">
    <location>
        <begin position="188"/>
        <end position="200"/>
    </location>
</feature>
<evidence type="ECO:0000259" key="2">
    <source>
        <dbReference type="SMART" id="SM00849"/>
    </source>
</evidence>
<reference evidence="4" key="1">
    <citation type="submission" date="2018-02" db="EMBL/GenBank/DDBJ databases">
        <authorList>
            <person name="Hornung B."/>
        </authorList>
    </citation>
    <scope>NUCLEOTIDE SEQUENCE [LARGE SCALE GENOMIC DNA]</scope>
</reference>
<evidence type="ECO:0000313" key="3">
    <source>
        <dbReference type="EMBL" id="SPF69348.1"/>
    </source>
</evidence>
<dbReference type="InterPro" id="IPR036866">
    <property type="entry name" value="RibonucZ/Hydroxyglut_hydro"/>
</dbReference>
<dbReference type="SUPFAM" id="SSF56281">
    <property type="entry name" value="Metallo-hydrolase/oxidoreductase"/>
    <property type="match status" value="1"/>
</dbReference>
<dbReference type="EMBL" id="OMOH01000012">
    <property type="protein sequence ID" value="SPF69348.1"/>
    <property type="molecule type" value="Genomic_DNA"/>
</dbReference>
<accession>A0A375I383</accession>